<dbReference type="VEuPathDB" id="FungiDB:GGTG_05700"/>
<evidence type="ECO:0000313" key="2">
    <source>
        <dbReference type="EMBL" id="EJT75770.1"/>
    </source>
</evidence>
<accession>J3NWN8</accession>
<sequence>MYFGTATVAKVALTVALASQVAALPTPPTELDARQLPSSSKPWMIGCLPGSGCMARAKAGPLEIPKCKRGVAADKEADEAAIKEKAA</sequence>
<reference evidence="4" key="1">
    <citation type="submission" date="2010-07" db="EMBL/GenBank/DDBJ databases">
        <title>The genome sequence of Gaeumannomyces graminis var. tritici strain R3-111a-1.</title>
        <authorList>
            <consortium name="The Broad Institute Genome Sequencing Platform"/>
            <person name="Ma L.-J."/>
            <person name="Dead R."/>
            <person name="Young S."/>
            <person name="Zeng Q."/>
            <person name="Koehrsen M."/>
            <person name="Alvarado L."/>
            <person name="Berlin A."/>
            <person name="Chapman S.B."/>
            <person name="Chen Z."/>
            <person name="Freedman E."/>
            <person name="Gellesch M."/>
            <person name="Goldberg J."/>
            <person name="Griggs A."/>
            <person name="Gujja S."/>
            <person name="Heilman E.R."/>
            <person name="Heiman D."/>
            <person name="Hepburn T."/>
            <person name="Howarth C."/>
            <person name="Jen D."/>
            <person name="Larson L."/>
            <person name="Mehta T."/>
            <person name="Neiman D."/>
            <person name="Pearson M."/>
            <person name="Roberts A."/>
            <person name="Saif S."/>
            <person name="Shea T."/>
            <person name="Shenoy N."/>
            <person name="Sisk P."/>
            <person name="Stolte C."/>
            <person name="Sykes S."/>
            <person name="Walk T."/>
            <person name="White J."/>
            <person name="Yandava C."/>
            <person name="Haas B."/>
            <person name="Nusbaum C."/>
            <person name="Birren B."/>
        </authorList>
    </citation>
    <scope>NUCLEOTIDE SEQUENCE [LARGE SCALE GENOMIC DNA]</scope>
    <source>
        <strain evidence="4">R3-111a-1</strain>
    </source>
</reference>
<protein>
    <submittedName>
        <fullName evidence="2 3">Uncharacterized protein</fullName>
    </submittedName>
</protein>
<evidence type="ECO:0000313" key="3">
    <source>
        <dbReference type="EnsemblFungi" id="EJT75770"/>
    </source>
</evidence>
<proteinExistence type="predicted"/>
<feature type="signal peptide" evidence="1">
    <location>
        <begin position="1"/>
        <end position="23"/>
    </location>
</feature>
<dbReference type="RefSeq" id="XP_009221770.1">
    <property type="nucleotide sequence ID" value="XM_009223506.1"/>
</dbReference>
<dbReference type="AlphaFoldDB" id="J3NWN8"/>
<reference evidence="2" key="2">
    <citation type="submission" date="2010-07" db="EMBL/GenBank/DDBJ databases">
        <authorList>
            <consortium name="The Broad Institute Genome Sequencing Platform"/>
            <consortium name="Broad Institute Genome Sequencing Center for Infectious Disease"/>
            <person name="Ma L.-J."/>
            <person name="Dead R."/>
            <person name="Young S."/>
            <person name="Zeng Q."/>
            <person name="Koehrsen M."/>
            <person name="Alvarado L."/>
            <person name="Berlin A."/>
            <person name="Chapman S.B."/>
            <person name="Chen Z."/>
            <person name="Freedman E."/>
            <person name="Gellesch M."/>
            <person name="Goldberg J."/>
            <person name="Griggs A."/>
            <person name="Gujja S."/>
            <person name="Heilman E.R."/>
            <person name="Heiman D."/>
            <person name="Hepburn T."/>
            <person name="Howarth C."/>
            <person name="Jen D."/>
            <person name="Larson L."/>
            <person name="Mehta T."/>
            <person name="Neiman D."/>
            <person name="Pearson M."/>
            <person name="Roberts A."/>
            <person name="Saif S."/>
            <person name="Shea T."/>
            <person name="Shenoy N."/>
            <person name="Sisk P."/>
            <person name="Stolte C."/>
            <person name="Sykes S."/>
            <person name="Walk T."/>
            <person name="White J."/>
            <person name="Yandava C."/>
            <person name="Haas B."/>
            <person name="Nusbaum C."/>
            <person name="Birren B."/>
        </authorList>
    </citation>
    <scope>NUCLEOTIDE SEQUENCE</scope>
    <source>
        <strain evidence="2">R3-111a-1</strain>
    </source>
</reference>
<reference evidence="3" key="5">
    <citation type="submission" date="2018-04" db="UniProtKB">
        <authorList>
            <consortium name="EnsemblFungi"/>
        </authorList>
    </citation>
    <scope>IDENTIFICATION</scope>
    <source>
        <strain evidence="3">R3-111a-1</strain>
    </source>
</reference>
<keyword evidence="4" id="KW-1185">Reference proteome</keyword>
<reference evidence="3" key="4">
    <citation type="journal article" date="2015" name="G3 (Bethesda)">
        <title>Genome sequences of three phytopathogenic species of the Magnaporthaceae family of fungi.</title>
        <authorList>
            <person name="Okagaki L.H."/>
            <person name="Nunes C.C."/>
            <person name="Sailsbery J."/>
            <person name="Clay B."/>
            <person name="Brown D."/>
            <person name="John T."/>
            <person name="Oh Y."/>
            <person name="Young N."/>
            <person name="Fitzgerald M."/>
            <person name="Haas B.J."/>
            <person name="Zeng Q."/>
            <person name="Young S."/>
            <person name="Adiconis X."/>
            <person name="Fan L."/>
            <person name="Levin J.Z."/>
            <person name="Mitchell T.K."/>
            <person name="Okubara P.A."/>
            <person name="Farman M.L."/>
            <person name="Kohn L.M."/>
            <person name="Birren B."/>
            <person name="Ma L.-J."/>
            <person name="Dean R.A."/>
        </authorList>
    </citation>
    <scope>NUCLEOTIDE SEQUENCE</scope>
    <source>
        <strain evidence="3">R3-111a-1</strain>
    </source>
</reference>
<evidence type="ECO:0000256" key="1">
    <source>
        <dbReference type="SAM" id="SignalP"/>
    </source>
</evidence>
<reference evidence="2" key="3">
    <citation type="submission" date="2010-09" db="EMBL/GenBank/DDBJ databases">
        <title>Annotation of Gaeumannomyces graminis var. tritici R3-111a-1.</title>
        <authorList>
            <consortium name="The Broad Institute Genome Sequencing Platform"/>
            <person name="Ma L.-J."/>
            <person name="Dead R."/>
            <person name="Young S.K."/>
            <person name="Zeng Q."/>
            <person name="Gargeya S."/>
            <person name="Fitzgerald M."/>
            <person name="Haas B."/>
            <person name="Abouelleil A."/>
            <person name="Alvarado L."/>
            <person name="Arachchi H.M."/>
            <person name="Berlin A."/>
            <person name="Brown A."/>
            <person name="Chapman S.B."/>
            <person name="Chen Z."/>
            <person name="Dunbar C."/>
            <person name="Freedman E."/>
            <person name="Gearin G."/>
            <person name="Gellesch M."/>
            <person name="Goldberg J."/>
            <person name="Griggs A."/>
            <person name="Gujja S."/>
            <person name="Heiman D."/>
            <person name="Howarth C."/>
            <person name="Larson L."/>
            <person name="Lui A."/>
            <person name="MacDonald P.J.P."/>
            <person name="Mehta T."/>
            <person name="Montmayeur A."/>
            <person name="Murphy C."/>
            <person name="Neiman D."/>
            <person name="Pearson M."/>
            <person name="Priest M."/>
            <person name="Roberts A."/>
            <person name="Saif S."/>
            <person name="Shea T."/>
            <person name="Shenoy N."/>
            <person name="Sisk P."/>
            <person name="Stolte C."/>
            <person name="Sykes S."/>
            <person name="Yandava C."/>
            <person name="Wortman J."/>
            <person name="Nusbaum C."/>
            <person name="Birren B."/>
        </authorList>
    </citation>
    <scope>NUCLEOTIDE SEQUENCE</scope>
    <source>
        <strain evidence="2">R3-111a-1</strain>
    </source>
</reference>
<dbReference type="GeneID" id="20346158"/>
<gene>
    <name evidence="3" type="primary">20346158</name>
    <name evidence="2" type="ORF">GGTG_05700</name>
</gene>
<dbReference type="HOGENOM" id="CLU_2483495_0_0_1"/>
<dbReference type="EMBL" id="GL385397">
    <property type="protein sequence ID" value="EJT75770.1"/>
    <property type="molecule type" value="Genomic_DNA"/>
</dbReference>
<evidence type="ECO:0000313" key="4">
    <source>
        <dbReference type="Proteomes" id="UP000006039"/>
    </source>
</evidence>
<dbReference type="Proteomes" id="UP000006039">
    <property type="component" value="Unassembled WGS sequence"/>
</dbReference>
<dbReference type="EnsemblFungi" id="EJT75770">
    <property type="protein sequence ID" value="EJT75770"/>
    <property type="gene ID" value="GGTG_05700"/>
</dbReference>
<organism evidence="2">
    <name type="scientific">Gaeumannomyces tritici (strain R3-111a-1)</name>
    <name type="common">Wheat and barley take-all root rot fungus</name>
    <name type="synonym">Gaeumannomyces graminis var. tritici</name>
    <dbReference type="NCBI Taxonomy" id="644352"/>
    <lineage>
        <taxon>Eukaryota</taxon>
        <taxon>Fungi</taxon>
        <taxon>Dikarya</taxon>
        <taxon>Ascomycota</taxon>
        <taxon>Pezizomycotina</taxon>
        <taxon>Sordariomycetes</taxon>
        <taxon>Sordariomycetidae</taxon>
        <taxon>Magnaporthales</taxon>
        <taxon>Magnaporthaceae</taxon>
        <taxon>Gaeumannomyces</taxon>
    </lineage>
</organism>
<feature type="chain" id="PRO_5015094565" evidence="1">
    <location>
        <begin position="24"/>
        <end position="87"/>
    </location>
</feature>
<keyword evidence="1" id="KW-0732">Signal</keyword>
<name>J3NWN8_GAET3</name>